<dbReference type="PANTHER" id="PTHR33508">
    <property type="entry name" value="UPF0056 MEMBRANE PROTEIN YHCE"/>
    <property type="match status" value="1"/>
</dbReference>
<dbReference type="eggNOG" id="COG2095">
    <property type="taxonomic scope" value="Bacteria"/>
</dbReference>
<dbReference type="OrthoDB" id="21094at2"/>
<protein>
    <recommendedName>
        <fullName evidence="7">UPF0056 inner membrane protein</fullName>
    </recommendedName>
</protein>
<evidence type="ECO:0000256" key="5">
    <source>
        <dbReference type="ARBA" id="ARBA00022989"/>
    </source>
</evidence>
<keyword evidence="5 7" id="KW-1133">Transmembrane helix</keyword>
<keyword evidence="6 7" id="KW-0472">Membrane</keyword>
<comment type="subcellular location">
    <subcellularLocation>
        <location evidence="7">Cell inner membrane</location>
        <topology evidence="7">Multi-pass membrane protein</topology>
    </subcellularLocation>
    <subcellularLocation>
        <location evidence="1">Cell membrane</location>
        <topology evidence="1">Multi-pass membrane protein</topology>
    </subcellularLocation>
</comment>
<feature type="transmembrane region" description="Helical" evidence="7">
    <location>
        <begin position="39"/>
        <end position="64"/>
    </location>
</feature>
<evidence type="ECO:0000256" key="4">
    <source>
        <dbReference type="ARBA" id="ARBA00022692"/>
    </source>
</evidence>
<keyword evidence="9" id="KW-1185">Reference proteome</keyword>
<evidence type="ECO:0000256" key="2">
    <source>
        <dbReference type="ARBA" id="ARBA00009784"/>
    </source>
</evidence>
<evidence type="ECO:0000256" key="1">
    <source>
        <dbReference type="ARBA" id="ARBA00004651"/>
    </source>
</evidence>
<feature type="transmembrane region" description="Helical" evidence="7">
    <location>
        <begin position="140"/>
        <end position="164"/>
    </location>
</feature>
<sequence>MSLTAAILTLFLIINPLGNVPVFLSILKNLSPKRQRIVLLRELCIAYAIMVVFLFGGSSILHGLNISREAVSISGAIVLFIIALRMIFPLRSGSVMGADDTEGEEEPLIVPIAIPFVAGPSLLATLIMMVESDPSLTTRWFFAMTISWFISLLIFLCAPFFFKILRKRGLKAVERLMGMILISISVQMMLNVYMALQATGA</sequence>
<feature type="transmembrane region" description="Helical" evidence="7">
    <location>
        <begin position="108"/>
        <end position="128"/>
    </location>
</feature>
<dbReference type="PANTHER" id="PTHR33508:SF10">
    <property type="entry name" value="UPF0056 INNER MEMBRANE PROTEIN YHGN"/>
    <property type="match status" value="1"/>
</dbReference>
<keyword evidence="3" id="KW-1003">Cell membrane</keyword>
<feature type="transmembrane region" description="Helical" evidence="7">
    <location>
        <begin position="70"/>
        <end position="88"/>
    </location>
</feature>
<dbReference type="EMBL" id="CP000513">
    <property type="protein sequence ID" value="ABQ13405.1"/>
    <property type="molecule type" value="Genomic_DNA"/>
</dbReference>
<evidence type="ECO:0000256" key="3">
    <source>
        <dbReference type="ARBA" id="ARBA00022475"/>
    </source>
</evidence>
<name>A5EYD2_DICNV</name>
<feature type="transmembrane region" description="Helical" evidence="7">
    <location>
        <begin position="176"/>
        <end position="196"/>
    </location>
</feature>
<gene>
    <name evidence="8" type="ordered locus">DNO_0849</name>
</gene>
<evidence type="ECO:0000256" key="6">
    <source>
        <dbReference type="ARBA" id="ARBA00023136"/>
    </source>
</evidence>
<evidence type="ECO:0000313" key="8">
    <source>
        <dbReference type="EMBL" id="ABQ13405.1"/>
    </source>
</evidence>
<dbReference type="RefSeq" id="WP_012031170.1">
    <property type="nucleotide sequence ID" value="NC_009446.1"/>
</dbReference>
<dbReference type="NCBIfam" id="TIGR00427">
    <property type="entry name" value="NAAT family transporter"/>
    <property type="match status" value="1"/>
</dbReference>
<dbReference type="HOGENOM" id="CLU_079909_1_1_6"/>
<dbReference type="GO" id="GO:0005886">
    <property type="term" value="C:plasma membrane"/>
    <property type="evidence" value="ECO:0007669"/>
    <property type="project" value="UniProtKB-SubCell"/>
</dbReference>
<dbReference type="Proteomes" id="UP000000248">
    <property type="component" value="Chromosome"/>
</dbReference>
<evidence type="ECO:0000256" key="7">
    <source>
        <dbReference type="RuleBase" id="RU362048"/>
    </source>
</evidence>
<dbReference type="Pfam" id="PF01914">
    <property type="entry name" value="MarC"/>
    <property type="match status" value="1"/>
</dbReference>
<dbReference type="InterPro" id="IPR002771">
    <property type="entry name" value="Multi_antbiot-R_MarC"/>
</dbReference>
<dbReference type="STRING" id="246195.DNO_0849"/>
<proteinExistence type="inferred from homology"/>
<reference evidence="8 9" key="1">
    <citation type="journal article" date="2007" name="Nat. Biotechnol.">
        <title>Genome sequence and identification of candidate vaccine antigens from the animal pathogen Dichelobacter nodosus.</title>
        <authorList>
            <person name="Myers G.S."/>
            <person name="Parker D."/>
            <person name="Al-Hasani K."/>
            <person name="Kennan R.M."/>
            <person name="Seemann T."/>
            <person name="Ren Q."/>
            <person name="Badger J.H."/>
            <person name="Selengut J.D."/>
            <person name="Deboy R.T."/>
            <person name="Tettelin H."/>
            <person name="Boyce J.D."/>
            <person name="McCarl V.P."/>
            <person name="Han X."/>
            <person name="Nelson W.C."/>
            <person name="Madupu R."/>
            <person name="Mohamoud Y."/>
            <person name="Holley T."/>
            <person name="Fedorova N."/>
            <person name="Khouri H."/>
            <person name="Bottomley S.P."/>
            <person name="Whittington R.J."/>
            <person name="Adler B."/>
            <person name="Songer J.G."/>
            <person name="Rood J.I."/>
            <person name="Paulsen I.T."/>
        </authorList>
    </citation>
    <scope>NUCLEOTIDE SEQUENCE [LARGE SCALE GENOMIC DNA]</scope>
    <source>
        <strain evidence="8 9">VCS1703A</strain>
    </source>
</reference>
<accession>A5EYD2</accession>
<comment type="similarity">
    <text evidence="2 7">Belongs to the UPF0056 (MarC) family.</text>
</comment>
<organism evidence="8 9">
    <name type="scientific">Dichelobacter nodosus (strain VCS1703A)</name>
    <dbReference type="NCBI Taxonomy" id="246195"/>
    <lineage>
        <taxon>Bacteria</taxon>
        <taxon>Pseudomonadati</taxon>
        <taxon>Pseudomonadota</taxon>
        <taxon>Gammaproteobacteria</taxon>
        <taxon>Cardiobacteriales</taxon>
        <taxon>Cardiobacteriaceae</taxon>
        <taxon>Dichelobacter</taxon>
    </lineage>
</organism>
<feature type="transmembrane region" description="Helical" evidence="7">
    <location>
        <begin position="6"/>
        <end position="27"/>
    </location>
</feature>
<dbReference type="KEGG" id="dno:DNO_0849"/>
<evidence type="ECO:0000313" key="9">
    <source>
        <dbReference type="Proteomes" id="UP000000248"/>
    </source>
</evidence>
<dbReference type="AlphaFoldDB" id="A5EYD2"/>
<keyword evidence="4 7" id="KW-0812">Transmembrane</keyword>